<dbReference type="InterPro" id="IPR016729">
    <property type="entry name" value="FADD"/>
</dbReference>
<dbReference type="Gene3D" id="1.10.533.10">
    <property type="entry name" value="Death Domain, Fas"/>
    <property type="match status" value="1"/>
</dbReference>
<feature type="compositionally biased region" description="Polar residues" evidence="1">
    <location>
        <begin position="98"/>
        <end position="107"/>
    </location>
</feature>
<sequence length="192" mass="21236">MAWRDVQTDAQRVSSSSSDDDDDFIAHAASYRRHRHPGTQTSTTIITDANGERVEYTTNVLTGETININHIGGIQIGSGAHVVIGNAHSGPRNRTAPPASSLTTSVEPPSKEQLDYVCTQLGKSWKKLAARLGLRNPEIENIEIDFVADSAYEQAWQSLQKWIRKTGRDVRLCDLAQALYDIELYDVALSLQ</sequence>
<dbReference type="Pfam" id="PF00531">
    <property type="entry name" value="Death"/>
    <property type="match status" value="1"/>
</dbReference>
<dbReference type="EMBL" id="JBJQND010000008">
    <property type="protein sequence ID" value="KAL3867543.1"/>
    <property type="molecule type" value="Genomic_DNA"/>
</dbReference>
<evidence type="ECO:0000259" key="2">
    <source>
        <dbReference type="PROSITE" id="PS50017"/>
    </source>
</evidence>
<feature type="domain" description="Death" evidence="2">
    <location>
        <begin position="110"/>
        <end position="192"/>
    </location>
</feature>
<dbReference type="Proteomes" id="UP001634394">
    <property type="component" value="Unassembled WGS sequence"/>
</dbReference>
<gene>
    <name evidence="3" type="ORF">ACJMK2_040430</name>
</gene>
<organism evidence="3 4">
    <name type="scientific">Sinanodonta woodiana</name>
    <name type="common">Chinese pond mussel</name>
    <name type="synonym">Anodonta woodiana</name>
    <dbReference type="NCBI Taxonomy" id="1069815"/>
    <lineage>
        <taxon>Eukaryota</taxon>
        <taxon>Metazoa</taxon>
        <taxon>Spiralia</taxon>
        <taxon>Lophotrochozoa</taxon>
        <taxon>Mollusca</taxon>
        <taxon>Bivalvia</taxon>
        <taxon>Autobranchia</taxon>
        <taxon>Heteroconchia</taxon>
        <taxon>Palaeoheterodonta</taxon>
        <taxon>Unionida</taxon>
        <taxon>Unionoidea</taxon>
        <taxon>Unionidae</taxon>
        <taxon>Unioninae</taxon>
        <taxon>Sinanodonta</taxon>
    </lineage>
</organism>
<keyword evidence="4" id="KW-1185">Reference proteome</keyword>
<protein>
    <recommendedName>
        <fullName evidence="2">Death domain-containing protein</fullName>
    </recommendedName>
</protein>
<feature type="region of interest" description="Disordered" evidence="1">
    <location>
        <begin position="85"/>
        <end position="108"/>
    </location>
</feature>
<proteinExistence type="predicted"/>
<dbReference type="CDD" id="cd01670">
    <property type="entry name" value="Death"/>
    <property type="match status" value="1"/>
</dbReference>
<accession>A0ABD3W0Z1</accession>
<evidence type="ECO:0000256" key="1">
    <source>
        <dbReference type="SAM" id="MobiDB-lite"/>
    </source>
</evidence>
<evidence type="ECO:0000313" key="3">
    <source>
        <dbReference type="EMBL" id="KAL3867542.1"/>
    </source>
</evidence>
<dbReference type="PROSITE" id="PS50017">
    <property type="entry name" value="DEATH_DOMAIN"/>
    <property type="match status" value="1"/>
</dbReference>
<dbReference type="AlphaFoldDB" id="A0ABD3W0Z1"/>
<evidence type="ECO:0000313" key="4">
    <source>
        <dbReference type="Proteomes" id="UP001634394"/>
    </source>
</evidence>
<dbReference type="SUPFAM" id="SSF47986">
    <property type="entry name" value="DEATH domain"/>
    <property type="match status" value="1"/>
</dbReference>
<dbReference type="InterPro" id="IPR000488">
    <property type="entry name" value="Death_dom"/>
</dbReference>
<reference evidence="3 4" key="1">
    <citation type="submission" date="2024-11" db="EMBL/GenBank/DDBJ databases">
        <title>Chromosome-level genome assembly of the freshwater bivalve Anodonta woodiana.</title>
        <authorList>
            <person name="Chen X."/>
        </authorList>
    </citation>
    <scope>NUCLEOTIDE SEQUENCE [LARGE SCALE GENOMIC DNA]</scope>
    <source>
        <strain evidence="3">MN2024</strain>
        <tissue evidence="3">Gills</tissue>
    </source>
</reference>
<dbReference type="SMART" id="SM00005">
    <property type="entry name" value="DEATH"/>
    <property type="match status" value="1"/>
</dbReference>
<dbReference type="PANTHER" id="PTHR15077">
    <property type="entry name" value="FAS-ASSOCIATING DEATH DOMAIN-CONTAINING PROTEIN FADD"/>
    <property type="match status" value="1"/>
</dbReference>
<dbReference type="InterPro" id="IPR011029">
    <property type="entry name" value="DEATH-like_dom_sf"/>
</dbReference>
<dbReference type="EMBL" id="JBJQND010000008">
    <property type="protein sequence ID" value="KAL3867542.1"/>
    <property type="molecule type" value="Genomic_DNA"/>
</dbReference>
<comment type="caution">
    <text evidence="3">The sequence shown here is derived from an EMBL/GenBank/DDBJ whole genome shotgun (WGS) entry which is preliminary data.</text>
</comment>
<name>A0ABD3W0Z1_SINWO</name>
<feature type="region of interest" description="Disordered" evidence="1">
    <location>
        <begin position="1"/>
        <end position="22"/>
    </location>
</feature>